<evidence type="ECO:0000256" key="3">
    <source>
        <dbReference type="ARBA" id="ARBA00022679"/>
    </source>
</evidence>
<keyword evidence="6 12" id="KW-0479">Metal-binding</keyword>
<sequence>MNDIKEIIDELKSRCDIVSTISQYIEVKQSGANYKGLCPFHGEKTPSFYINTSKQIYKCFGCGEGGDVINFVMKMENLDFMDAVKLLAKQYGIEINTNMDEESKIRIEKIKRFQDIHIEAARFYFSNLISGKNYGYEYFRKRGLDDKIIKKFGLGYSLASWNSLMDYLISKGHTKEELVACGLITHKEEGNKAYDKFRNRVMFPIFDYRGNVIGFGGRVLDDSLPKYLNSPDTLIFNKRQNLYGLNFARKEINTKTIVLVEGYMDLISLYQYGIKNVVATLGTALTEQQGMLIKRYADTAIISYDSDAAGIKATLRAIEILNKLDISVKILDLRDSKDPDEFIRKYGLNEYKKAMDTSIHQIKYKIDNLKQNFNIQKDEDRMKFAKEASKIIKELKSAVEIDYYTKYLSNQIDISVESIKREVYGKQYDKLQNKKYNKFEKYSNKKEDKTIEKPKTIINGEKFVEKNLIKIILENKNLRDIALLKVDENDFLLKDSKEILNWIIKNQELDKITIDKTKSLNIGEEYLRDLESISLESMNLQNVKSIDEIVKNVKKNTLHEKMNRLLEEQKTIENNKNISYAKEVDGKIMEIALKIVEIRRMLQRL</sequence>
<evidence type="ECO:0000313" key="16">
    <source>
        <dbReference type="Proteomes" id="UP001301012"/>
    </source>
</evidence>
<gene>
    <name evidence="12 15" type="primary">dnaG</name>
    <name evidence="15" type="ORF">QOZ84_07580</name>
</gene>
<keyword evidence="3 12" id="KW-0808">Transferase</keyword>
<keyword evidence="7 12" id="KW-0863">Zinc-finger</keyword>
<feature type="zinc finger region" description="CHC2-type" evidence="12">
    <location>
        <begin position="38"/>
        <end position="62"/>
    </location>
</feature>
<protein>
    <recommendedName>
        <fullName evidence="12 13">DNA primase</fullName>
        <ecNumber evidence="12">2.7.7.101</ecNumber>
    </recommendedName>
</protein>
<evidence type="ECO:0000256" key="1">
    <source>
        <dbReference type="ARBA" id="ARBA00022478"/>
    </source>
</evidence>
<keyword evidence="1 12" id="KW-0240">DNA-directed RNA polymerase</keyword>
<proteinExistence type="inferred from homology"/>
<dbReference type="NCBIfam" id="TIGR01391">
    <property type="entry name" value="dnaG"/>
    <property type="match status" value="1"/>
</dbReference>
<dbReference type="EC" id="2.7.7.101" evidence="12"/>
<comment type="catalytic activity">
    <reaction evidence="12">
        <text>ssDNA + n NTP = ssDNA/pppN(pN)n-1 hybrid + (n-1) diphosphate.</text>
        <dbReference type="EC" id="2.7.7.101"/>
    </reaction>
</comment>
<comment type="domain">
    <text evidence="12">Contains an N-terminal zinc-binding domain, a central core domain that contains the primase activity, and a C-terminal DnaB-binding domain.</text>
</comment>
<name>A0ABT7E9P8_9FIRM</name>
<evidence type="ECO:0000256" key="10">
    <source>
        <dbReference type="ARBA" id="ARBA00023125"/>
    </source>
</evidence>
<dbReference type="InterPro" id="IPR036977">
    <property type="entry name" value="DNA_primase_Znf_CHC2"/>
</dbReference>
<organism evidence="15 16">
    <name type="scientific">Romboutsia sedimentorum</name>
    <dbReference type="NCBI Taxonomy" id="1368474"/>
    <lineage>
        <taxon>Bacteria</taxon>
        <taxon>Bacillati</taxon>
        <taxon>Bacillota</taxon>
        <taxon>Clostridia</taxon>
        <taxon>Peptostreptococcales</taxon>
        <taxon>Peptostreptococcaceae</taxon>
        <taxon>Romboutsia</taxon>
    </lineage>
</organism>
<dbReference type="SMART" id="SM00493">
    <property type="entry name" value="TOPRIM"/>
    <property type="match status" value="1"/>
</dbReference>
<evidence type="ECO:0000256" key="13">
    <source>
        <dbReference type="PIRNR" id="PIRNR002811"/>
    </source>
</evidence>
<comment type="subunit">
    <text evidence="12">Monomer. Interacts with DnaB.</text>
</comment>
<dbReference type="InterPro" id="IPR034151">
    <property type="entry name" value="TOPRIM_DnaG_bac"/>
</dbReference>
<keyword evidence="5 12" id="KW-0235">DNA replication</keyword>
<dbReference type="Pfam" id="PF13155">
    <property type="entry name" value="Toprim_2"/>
    <property type="match status" value="1"/>
</dbReference>
<keyword evidence="4 12" id="KW-0548">Nucleotidyltransferase</keyword>
<dbReference type="InterPro" id="IPR019475">
    <property type="entry name" value="DNA_primase_DnaB-bd"/>
</dbReference>
<dbReference type="SUPFAM" id="SSF56731">
    <property type="entry name" value="DNA primase core"/>
    <property type="match status" value="1"/>
</dbReference>
<dbReference type="EMBL" id="JASKYM010000002">
    <property type="protein sequence ID" value="MDK2563407.1"/>
    <property type="molecule type" value="Genomic_DNA"/>
</dbReference>
<dbReference type="SMART" id="SM00400">
    <property type="entry name" value="ZnF_CHCC"/>
    <property type="match status" value="1"/>
</dbReference>
<evidence type="ECO:0000256" key="7">
    <source>
        <dbReference type="ARBA" id="ARBA00022771"/>
    </source>
</evidence>
<dbReference type="Pfam" id="PF01807">
    <property type="entry name" value="Zn_ribbon_DnaG"/>
    <property type="match status" value="1"/>
</dbReference>
<dbReference type="PROSITE" id="PS50880">
    <property type="entry name" value="TOPRIM"/>
    <property type="match status" value="1"/>
</dbReference>
<dbReference type="Pfam" id="PF08275">
    <property type="entry name" value="DNAG_N"/>
    <property type="match status" value="1"/>
</dbReference>
<comment type="caution">
    <text evidence="15">The sequence shown here is derived from an EMBL/GenBank/DDBJ whole genome shotgun (WGS) entry which is preliminary data.</text>
</comment>
<keyword evidence="10 12" id="KW-0238">DNA-binding</keyword>
<evidence type="ECO:0000256" key="12">
    <source>
        <dbReference type="HAMAP-Rule" id="MF_00974"/>
    </source>
</evidence>
<dbReference type="Gene3D" id="3.40.1360.10">
    <property type="match status" value="1"/>
</dbReference>
<dbReference type="PANTHER" id="PTHR30313">
    <property type="entry name" value="DNA PRIMASE"/>
    <property type="match status" value="1"/>
</dbReference>
<evidence type="ECO:0000256" key="2">
    <source>
        <dbReference type="ARBA" id="ARBA00022515"/>
    </source>
</evidence>
<keyword evidence="8 12" id="KW-0862">Zinc</keyword>
<evidence type="ECO:0000256" key="9">
    <source>
        <dbReference type="ARBA" id="ARBA00022842"/>
    </source>
</evidence>
<accession>A0ABT7E9P8</accession>
<dbReference type="InterPro" id="IPR002694">
    <property type="entry name" value="Znf_CHC2"/>
</dbReference>
<evidence type="ECO:0000259" key="14">
    <source>
        <dbReference type="PROSITE" id="PS50880"/>
    </source>
</evidence>
<dbReference type="Gene3D" id="3.90.580.10">
    <property type="entry name" value="Zinc finger, CHC2-type domain"/>
    <property type="match status" value="1"/>
</dbReference>
<dbReference type="Gene3D" id="3.90.980.10">
    <property type="entry name" value="DNA primase, catalytic core, N-terminal domain"/>
    <property type="match status" value="1"/>
</dbReference>
<dbReference type="InterPro" id="IPR013264">
    <property type="entry name" value="DNAG_N"/>
</dbReference>
<keyword evidence="9" id="KW-0460">Magnesium</keyword>
<dbReference type="RefSeq" id="WP_284132348.1">
    <property type="nucleotide sequence ID" value="NZ_JASKYM010000002.1"/>
</dbReference>
<evidence type="ECO:0000256" key="6">
    <source>
        <dbReference type="ARBA" id="ARBA00022723"/>
    </source>
</evidence>
<dbReference type="PIRSF" id="PIRSF002811">
    <property type="entry name" value="DnaG"/>
    <property type="match status" value="1"/>
</dbReference>
<evidence type="ECO:0000256" key="8">
    <source>
        <dbReference type="ARBA" id="ARBA00022833"/>
    </source>
</evidence>
<comment type="cofactor">
    <cofactor evidence="12 13">
        <name>Zn(2+)</name>
        <dbReference type="ChEBI" id="CHEBI:29105"/>
    </cofactor>
    <text evidence="12 13">Binds 1 zinc ion per monomer.</text>
</comment>
<feature type="domain" description="Toprim" evidence="14">
    <location>
        <begin position="255"/>
        <end position="336"/>
    </location>
</feature>
<keyword evidence="11 12" id="KW-0804">Transcription</keyword>
<evidence type="ECO:0000313" key="15">
    <source>
        <dbReference type="EMBL" id="MDK2563407.1"/>
    </source>
</evidence>
<dbReference type="PANTHER" id="PTHR30313:SF2">
    <property type="entry name" value="DNA PRIMASE"/>
    <property type="match status" value="1"/>
</dbReference>
<dbReference type="CDD" id="cd03364">
    <property type="entry name" value="TOPRIM_DnaG_primases"/>
    <property type="match status" value="1"/>
</dbReference>
<dbReference type="Pfam" id="PF10410">
    <property type="entry name" value="DnaB_bind"/>
    <property type="match status" value="1"/>
</dbReference>
<reference evidence="15 16" key="1">
    <citation type="submission" date="2023-05" db="EMBL/GenBank/DDBJ databases">
        <title>Rombocin, a short stable natural nisin variant, displays selective antimicrobial activity against Listeria monocytogenes and employs dual mode of action to kill target bacterial strains.</title>
        <authorList>
            <person name="Wambui J."/>
            <person name="Stephan R."/>
            <person name="Kuipers O.P."/>
        </authorList>
    </citation>
    <scope>NUCLEOTIDE SEQUENCE [LARGE SCALE GENOMIC DNA]</scope>
    <source>
        <strain evidence="15 16">RC002</strain>
    </source>
</reference>
<dbReference type="Proteomes" id="UP001301012">
    <property type="component" value="Unassembled WGS sequence"/>
</dbReference>
<dbReference type="InterPro" id="IPR030846">
    <property type="entry name" value="DnaG_bac"/>
</dbReference>
<dbReference type="InterPro" id="IPR050219">
    <property type="entry name" value="DnaG_primase"/>
</dbReference>
<dbReference type="InterPro" id="IPR037068">
    <property type="entry name" value="DNA_primase_core_N_sf"/>
</dbReference>
<dbReference type="SUPFAM" id="SSF57783">
    <property type="entry name" value="Zinc beta-ribbon"/>
    <property type="match status" value="1"/>
</dbReference>
<keyword evidence="2 12" id="KW-0639">Primosome</keyword>
<evidence type="ECO:0000256" key="4">
    <source>
        <dbReference type="ARBA" id="ARBA00022695"/>
    </source>
</evidence>
<keyword evidence="16" id="KW-1185">Reference proteome</keyword>
<evidence type="ECO:0000256" key="11">
    <source>
        <dbReference type="ARBA" id="ARBA00023163"/>
    </source>
</evidence>
<comment type="similarity">
    <text evidence="12 13">Belongs to the DnaG primase family.</text>
</comment>
<dbReference type="InterPro" id="IPR006295">
    <property type="entry name" value="DNA_primase_DnaG"/>
</dbReference>
<comment type="function">
    <text evidence="12 13">RNA polymerase that catalyzes the synthesis of short RNA molecules used as primers for DNA polymerase during DNA replication.</text>
</comment>
<dbReference type="HAMAP" id="MF_00974">
    <property type="entry name" value="DNA_primase_DnaG"/>
    <property type="match status" value="1"/>
</dbReference>
<dbReference type="InterPro" id="IPR006171">
    <property type="entry name" value="TOPRIM_dom"/>
</dbReference>
<evidence type="ECO:0000256" key="5">
    <source>
        <dbReference type="ARBA" id="ARBA00022705"/>
    </source>
</evidence>